<feature type="binding site" evidence="2">
    <location>
        <position position="323"/>
    </location>
    <ligand>
        <name>substrate</name>
    </ligand>
</feature>
<feature type="binding site" evidence="2">
    <location>
        <begin position="125"/>
        <end position="126"/>
    </location>
    <ligand>
        <name>ATP</name>
        <dbReference type="ChEBI" id="CHEBI:30616"/>
    </ligand>
</feature>
<keyword evidence="2 5" id="KW-0418">Kinase</keyword>
<reference evidence="5" key="1">
    <citation type="journal article" date="2022" name="Environ. Microbiol.">
        <title>Geoalkalibacter halelectricus SAP #1 sp. nov. possessing extracellular electron transfer and mineral#reducing capabilities from a haloalkaline environment.</title>
        <authorList>
            <person name="Yadav S."/>
            <person name="Singh R."/>
            <person name="Sundharam S.S."/>
            <person name="Chaudhary S."/>
            <person name="Krishnamurthi S."/>
            <person name="Patil S.A."/>
        </authorList>
    </citation>
    <scope>NUCLEOTIDE SEQUENCE</scope>
    <source>
        <strain evidence="5">SAP-1</strain>
    </source>
</reference>
<dbReference type="InterPro" id="IPR016188">
    <property type="entry name" value="PurM-like_N"/>
</dbReference>
<dbReference type="PIRSF" id="PIRSF005303">
    <property type="entry name" value="Thiam_monoph_kin"/>
    <property type="match status" value="1"/>
</dbReference>
<feature type="binding site" evidence="2">
    <location>
        <position position="78"/>
    </location>
    <ligand>
        <name>Mg(2+)</name>
        <dbReference type="ChEBI" id="CHEBI:18420"/>
        <label>4</label>
    </ligand>
</feature>
<feature type="binding site" evidence="2">
    <location>
        <position position="215"/>
    </location>
    <ligand>
        <name>Mg(2+)</name>
        <dbReference type="ChEBI" id="CHEBI:18420"/>
        <label>3</label>
    </ligand>
</feature>
<dbReference type="Pfam" id="PF00586">
    <property type="entry name" value="AIRS"/>
    <property type="match status" value="1"/>
</dbReference>
<keyword evidence="2" id="KW-0547">Nucleotide-binding</keyword>
<dbReference type="InterPro" id="IPR006283">
    <property type="entry name" value="ThiL-like"/>
</dbReference>
<dbReference type="InterPro" id="IPR036921">
    <property type="entry name" value="PurM-like_N_sf"/>
</dbReference>
<gene>
    <name evidence="2 5" type="primary">thiL</name>
    <name evidence="5" type="ORF">L9S41_02570</name>
</gene>
<dbReference type="GO" id="GO:0009030">
    <property type="term" value="F:thiamine-phosphate kinase activity"/>
    <property type="evidence" value="ECO:0007669"/>
    <property type="project" value="UniProtKB-EC"/>
</dbReference>
<protein>
    <recommendedName>
        <fullName evidence="2">Thiamine-monophosphate kinase</fullName>
        <shortName evidence="2">TMP kinase</shortName>
        <shortName evidence="2">Thiamine-phosphate kinase</shortName>
        <ecNumber evidence="2">2.7.4.16</ecNumber>
    </recommendedName>
</protein>
<feature type="binding site" evidence="2">
    <location>
        <position position="218"/>
    </location>
    <ligand>
        <name>Mg(2+)</name>
        <dbReference type="ChEBI" id="CHEBI:18420"/>
        <label>5</label>
    </ligand>
</feature>
<comment type="similarity">
    <text evidence="2">Belongs to the thiamine-monophosphate kinase family.</text>
</comment>
<feature type="binding site" evidence="2">
    <location>
        <position position="78"/>
    </location>
    <ligand>
        <name>Mg(2+)</name>
        <dbReference type="ChEBI" id="CHEBI:18420"/>
        <label>2</label>
    </ligand>
</feature>
<feature type="domain" description="PurM-like C-terminal" evidence="4">
    <location>
        <begin position="156"/>
        <end position="306"/>
    </location>
</feature>
<dbReference type="HAMAP" id="MF_02128">
    <property type="entry name" value="TMP_kinase"/>
    <property type="match status" value="1"/>
</dbReference>
<keyword evidence="1 2" id="KW-0784">Thiamine biosynthesis</keyword>
<feature type="binding site" evidence="2">
    <location>
        <position position="32"/>
    </location>
    <ligand>
        <name>Mg(2+)</name>
        <dbReference type="ChEBI" id="CHEBI:18420"/>
        <label>3</label>
    </ligand>
</feature>
<evidence type="ECO:0000259" key="3">
    <source>
        <dbReference type="Pfam" id="PF00586"/>
    </source>
</evidence>
<name>A0ABY5ZMD1_9BACT</name>
<feature type="binding site" evidence="2">
    <location>
        <position position="56"/>
    </location>
    <ligand>
        <name>substrate</name>
    </ligand>
</feature>
<evidence type="ECO:0000259" key="4">
    <source>
        <dbReference type="Pfam" id="PF02769"/>
    </source>
</evidence>
<dbReference type="SUPFAM" id="SSF55326">
    <property type="entry name" value="PurM N-terminal domain-like"/>
    <property type="match status" value="1"/>
</dbReference>
<dbReference type="EC" id="2.7.4.16" evidence="2"/>
<evidence type="ECO:0000256" key="2">
    <source>
        <dbReference type="HAMAP-Rule" id="MF_02128"/>
    </source>
</evidence>
<dbReference type="Pfam" id="PF02769">
    <property type="entry name" value="AIRS_C"/>
    <property type="match status" value="1"/>
</dbReference>
<dbReference type="NCBIfam" id="TIGR01379">
    <property type="entry name" value="thiL"/>
    <property type="match status" value="1"/>
</dbReference>
<accession>A0ABY5ZMD1</accession>
<feature type="binding site" evidence="2">
    <location>
        <position position="49"/>
    </location>
    <ligand>
        <name>Mg(2+)</name>
        <dbReference type="ChEBI" id="CHEBI:18420"/>
        <label>1</label>
    </ligand>
</feature>
<dbReference type="InterPro" id="IPR010918">
    <property type="entry name" value="PurM-like_C_dom"/>
</dbReference>
<feature type="binding site" evidence="2">
    <location>
        <position position="267"/>
    </location>
    <ligand>
        <name>substrate</name>
    </ligand>
</feature>
<feature type="binding site" evidence="2">
    <location>
        <position position="32"/>
    </location>
    <ligand>
        <name>Mg(2+)</name>
        <dbReference type="ChEBI" id="CHEBI:18420"/>
        <label>4</label>
    </ligand>
</feature>
<comment type="caution">
    <text evidence="2">Lacks conserved residue(s) required for the propagation of feature annotation.</text>
</comment>
<dbReference type="RefSeq" id="WP_260748652.1">
    <property type="nucleotide sequence ID" value="NZ_CP092109.1"/>
</dbReference>
<feature type="binding site" evidence="2">
    <location>
        <position position="47"/>
    </location>
    <ligand>
        <name>Mg(2+)</name>
        <dbReference type="ChEBI" id="CHEBI:18420"/>
        <label>4</label>
    </ligand>
</feature>
<comment type="miscellaneous">
    <text evidence="2">Reaction mechanism of ThiL seems to utilize a direct, inline transfer of the gamma-phosphate of ATP to TMP rather than a phosphorylated enzyme intermediate.</text>
</comment>
<comment type="function">
    <text evidence="2">Catalyzes the ATP-dependent phosphorylation of thiamine-monophosphate (TMP) to form thiamine-pyrophosphate (TPP), the active form of vitamin B1.</text>
</comment>
<comment type="catalytic activity">
    <reaction evidence="2">
        <text>thiamine phosphate + ATP = thiamine diphosphate + ADP</text>
        <dbReference type="Rhea" id="RHEA:15913"/>
        <dbReference type="ChEBI" id="CHEBI:30616"/>
        <dbReference type="ChEBI" id="CHEBI:37575"/>
        <dbReference type="ChEBI" id="CHEBI:58937"/>
        <dbReference type="ChEBI" id="CHEBI:456216"/>
        <dbReference type="EC" id="2.7.4.16"/>
    </reaction>
</comment>
<keyword evidence="2" id="KW-0479">Metal-binding</keyword>
<keyword evidence="6" id="KW-1185">Reference proteome</keyword>
<keyword evidence="2" id="KW-0067">ATP-binding</keyword>
<dbReference type="PANTHER" id="PTHR30270:SF0">
    <property type="entry name" value="THIAMINE-MONOPHOSPHATE KINASE"/>
    <property type="match status" value="1"/>
</dbReference>
<keyword evidence="2" id="KW-0460">Magnesium</keyword>
<proteinExistence type="inferred from homology"/>
<organism evidence="5 6">
    <name type="scientific">Geoalkalibacter halelectricus</name>
    <dbReference type="NCBI Taxonomy" id="2847045"/>
    <lineage>
        <taxon>Bacteria</taxon>
        <taxon>Pseudomonadati</taxon>
        <taxon>Thermodesulfobacteriota</taxon>
        <taxon>Desulfuromonadia</taxon>
        <taxon>Desulfuromonadales</taxon>
        <taxon>Geoalkalibacteraceae</taxon>
        <taxon>Geoalkalibacter</taxon>
    </lineage>
</organism>
<feature type="binding site" evidence="2">
    <location>
        <position position="217"/>
    </location>
    <ligand>
        <name>ATP</name>
        <dbReference type="ChEBI" id="CHEBI:30616"/>
    </ligand>
</feature>
<sequence>MKLGDIGEFGFIERIRKRAAAASHLLLGIGDDCAVSRVAPGELLLASTDLLIEDIHFRRGWSDMHTLGRKSVSVNVSDLAAMGGRALNLYLGLGIPADTSVEDLDAFANGVLDACAAYGAVLAGGDTCRSPGPLFISVTVEGSVPEAQLVTRAGARPGDLLWVSGTLGDSALALRELLAGRRPPALLAARHHDPCARLDLGRVLAVQGLATAMIDVSDGLLADLGHILDSSAVGALVERDVLPLSPAFRAALQAEPALLDLALCGGEDYELLFTSPPEKAAAVAALAIEGVPVTQIGCVLPQDHGVRLVDAQGRPCAPPRGGFDHFY</sequence>
<comment type="pathway">
    <text evidence="2">Cofactor biosynthesis; thiamine diphosphate biosynthesis; thiamine diphosphate from thiamine phosphate: step 1/1.</text>
</comment>
<dbReference type="PANTHER" id="PTHR30270">
    <property type="entry name" value="THIAMINE-MONOPHOSPHATE KINASE"/>
    <property type="match status" value="1"/>
</dbReference>
<feature type="binding site" evidence="2">
    <location>
        <position position="152"/>
    </location>
    <ligand>
        <name>ATP</name>
        <dbReference type="ChEBI" id="CHEBI:30616"/>
    </ligand>
</feature>
<evidence type="ECO:0000313" key="6">
    <source>
        <dbReference type="Proteomes" id="UP001060414"/>
    </source>
</evidence>
<feature type="binding site" evidence="2">
    <location>
        <position position="78"/>
    </location>
    <ligand>
        <name>Mg(2+)</name>
        <dbReference type="ChEBI" id="CHEBI:18420"/>
        <label>3</label>
    </ligand>
</feature>
<dbReference type="Proteomes" id="UP001060414">
    <property type="component" value="Chromosome"/>
</dbReference>
<dbReference type="Gene3D" id="3.30.1330.10">
    <property type="entry name" value="PurM-like, N-terminal domain"/>
    <property type="match status" value="1"/>
</dbReference>
<feature type="binding site" evidence="2">
    <location>
        <position position="48"/>
    </location>
    <ligand>
        <name>Mg(2+)</name>
        <dbReference type="ChEBI" id="CHEBI:18420"/>
        <label>1</label>
    </ligand>
</feature>
<evidence type="ECO:0000256" key="1">
    <source>
        <dbReference type="ARBA" id="ARBA00022977"/>
    </source>
</evidence>
<dbReference type="EMBL" id="CP092109">
    <property type="protein sequence ID" value="UWZ80295.1"/>
    <property type="molecule type" value="Genomic_DNA"/>
</dbReference>
<dbReference type="InterPro" id="IPR036676">
    <property type="entry name" value="PurM-like_C_sf"/>
</dbReference>
<keyword evidence="2 5" id="KW-0808">Transferase</keyword>
<feature type="domain" description="PurM-like N-terminal" evidence="3">
    <location>
        <begin position="30"/>
        <end position="144"/>
    </location>
</feature>
<feature type="binding site" evidence="2">
    <location>
        <position position="126"/>
    </location>
    <ligand>
        <name>Mg(2+)</name>
        <dbReference type="ChEBI" id="CHEBI:18420"/>
        <label>1</label>
    </ligand>
</feature>
<feature type="binding site" evidence="2">
    <location>
        <position position="49"/>
    </location>
    <ligand>
        <name>Mg(2+)</name>
        <dbReference type="ChEBI" id="CHEBI:18420"/>
        <label>2</label>
    </ligand>
</feature>
<evidence type="ECO:0000313" key="5">
    <source>
        <dbReference type="EMBL" id="UWZ80295.1"/>
    </source>
</evidence>
<dbReference type="Gene3D" id="3.90.650.10">
    <property type="entry name" value="PurM-like C-terminal domain"/>
    <property type="match status" value="1"/>
</dbReference>
<dbReference type="CDD" id="cd02194">
    <property type="entry name" value="ThiL"/>
    <property type="match status" value="1"/>
</dbReference>
<dbReference type="SUPFAM" id="SSF56042">
    <property type="entry name" value="PurM C-terminal domain-like"/>
    <property type="match status" value="1"/>
</dbReference>